<accession>A0ABQ6JD15</accession>
<dbReference type="SUPFAM" id="SSF53335">
    <property type="entry name" value="S-adenosyl-L-methionine-dependent methyltransferases"/>
    <property type="match status" value="1"/>
</dbReference>
<dbReference type="InterPro" id="IPR002877">
    <property type="entry name" value="RNA_MeTrfase_FtsJ_dom"/>
</dbReference>
<organism evidence="3 4">
    <name type="scientific">Angustibacter aerolatus</name>
    <dbReference type="NCBI Taxonomy" id="1162965"/>
    <lineage>
        <taxon>Bacteria</taxon>
        <taxon>Bacillati</taxon>
        <taxon>Actinomycetota</taxon>
        <taxon>Actinomycetes</taxon>
        <taxon>Kineosporiales</taxon>
        <taxon>Kineosporiaceae</taxon>
    </lineage>
</organism>
<evidence type="ECO:0000256" key="1">
    <source>
        <dbReference type="ARBA" id="ARBA00022884"/>
    </source>
</evidence>
<dbReference type="PANTHER" id="PTHR32319">
    <property type="entry name" value="BACTERIAL HEMOLYSIN-LIKE PROTEIN"/>
    <property type="match status" value="1"/>
</dbReference>
<evidence type="ECO:0000313" key="4">
    <source>
        <dbReference type="Proteomes" id="UP001157017"/>
    </source>
</evidence>
<name>A0ABQ6JD15_9ACTN</name>
<dbReference type="EMBL" id="BSUZ01000001">
    <property type="protein sequence ID" value="GMA85353.1"/>
    <property type="molecule type" value="Genomic_DNA"/>
</dbReference>
<reference evidence="4" key="1">
    <citation type="journal article" date="2019" name="Int. J. Syst. Evol. Microbiol.">
        <title>The Global Catalogue of Microorganisms (GCM) 10K type strain sequencing project: providing services to taxonomists for standard genome sequencing and annotation.</title>
        <authorList>
            <consortium name="The Broad Institute Genomics Platform"/>
            <consortium name="The Broad Institute Genome Sequencing Center for Infectious Disease"/>
            <person name="Wu L."/>
            <person name="Ma J."/>
        </authorList>
    </citation>
    <scope>NUCLEOTIDE SEQUENCE [LARGE SCALE GENOMIC DNA]</scope>
    <source>
        <strain evidence="4">NBRC 108730</strain>
    </source>
</reference>
<dbReference type="InterPro" id="IPR047048">
    <property type="entry name" value="TlyA"/>
</dbReference>
<evidence type="ECO:0000259" key="2">
    <source>
        <dbReference type="Pfam" id="PF01728"/>
    </source>
</evidence>
<feature type="domain" description="Ribosomal RNA methyltransferase FtsJ" evidence="2">
    <location>
        <begin position="9"/>
        <end position="170"/>
    </location>
</feature>
<keyword evidence="1" id="KW-0694">RNA-binding</keyword>
<dbReference type="Proteomes" id="UP001157017">
    <property type="component" value="Unassembled WGS sequence"/>
</dbReference>
<comment type="caution">
    <text evidence="3">The sequence shown here is derived from an EMBL/GenBank/DDBJ whole genome shotgun (WGS) entry which is preliminary data.</text>
</comment>
<proteinExistence type="predicted"/>
<dbReference type="InterPro" id="IPR029063">
    <property type="entry name" value="SAM-dependent_MTases_sf"/>
</dbReference>
<dbReference type="Pfam" id="PF01728">
    <property type="entry name" value="FtsJ"/>
    <property type="match status" value="1"/>
</dbReference>
<gene>
    <name evidence="3" type="ORF">GCM10025868_06030</name>
</gene>
<dbReference type="Gene3D" id="3.40.50.150">
    <property type="entry name" value="Vaccinia Virus protein VP39"/>
    <property type="match status" value="1"/>
</dbReference>
<sequence length="201" mass="20408">MPGGGPVVAGRRCLDAGASTGGFTQVLLERGAREVVAVDVGHDQAAPPLRADPRVDDRPGTSVRGLLAADVGGPADLLVADLSFISTGLVLPDLLALVRPGADLLPMVKPQFEVGRKRLGSGGVVRDPALRAEAVLGVATAAHDLGLVVRAVHASRWPGPSGNVEYFLWLTLPDGSGEPTGSVDADDLPGVVAAAVERGPA</sequence>
<keyword evidence="4" id="KW-1185">Reference proteome</keyword>
<dbReference type="PANTHER" id="PTHR32319:SF0">
    <property type="entry name" value="BACTERIAL HEMOLYSIN-LIKE PROTEIN"/>
    <property type="match status" value="1"/>
</dbReference>
<protein>
    <recommendedName>
        <fullName evidence="2">Ribosomal RNA methyltransferase FtsJ domain-containing protein</fullName>
    </recommendedName>
</protein>
<dbReference type="CDD" id="cd02440">
    <property type="entry name" value="AdoMet_MTases"/>
    <property type="match status" value="1"/>
</dbReference>
<evidence type="ECO:0000313" key="3">
    <source>
        <dbReference type="EMBL" id="GMA85353.1"/>
    </source>
</evidence>